<comment type="caution">
    <text evidence="1">The sequence shown here is derived from an EMBL/GenBank/DDBJ whole genome shotgun (WGS) entry which is preliminary data.</text>
</comment>
<evidence type="ECO:0000313" key="2">
    <source>
        <dbReference type="Proteomes" id="UP001150581"/>
    </source>
</evidence>
<protein>
    <submittedName>
        <fullName evidence="1">Nuclear cap-binding protein subunit 1</fullName>
    </submittedName>
</protein>
<reference evidence="1" key="1">
    <citation type="submission" date="2022-07" db="EMBL/GenBank/DDBJ databases">
        <title>Phylogenomic reconstructions and comparative analyses of Kickxellomycotina fungi.</title>
        <authorList>
            <person name="Reynolds N.K."/>
            <person name="Stajich J.E."/>
            <person name="Barry K."/>
            <person name="Grigoriev I.V."/>
            <person name="Crous P."/>
            <person name="Smith M.E."/>
        </authorList>
    </citation>
    <scope>NUCLEOTIDE SEQUENCE</scope>
    <source>
        <strain evidence="1">Benny 63K</strain>
    </source>
</reference>
<keyword evidence="2" id="KW-1185">Reference proteome</keyword>
<evidence type="ECO:0000313" key="1">
    <source>
        <dbReference type="EMBL" id="KAJ1883901.1"/>
    </source>
</evidence>
<organism evidence="1 2">
    <name type="scientific">Kickxella alabastrina</name>
    <dbReference type="NCBI Taxonomy" id="61397"/>
    <lineage>
        <taxon>Eukaryota</taxon>
        <taxon>Fungi</taxon>
        <taxon>Fungi incertae sedis</taxon>
        <taxon>Zoopagomycota</taxon>
        <taxon>Kickxellomycotina</taxon>
        <taxon>Kickxellomycetes</taxon>
        <taxon>Kickxellales</taxon>
        <taxon>Kickxellaceae</taxon>
        <taxon>Kickxella</taxon>
    </lineage>
</organism>
<name>A0ACC1HZQ2_9FUNG</name>
<accession>A0ACC1HZQ2</accession>
<dbReference type="EMBL" id="JANBPG010003029">
    <property type="protein sequence ID" value="KAJ1883901.1"/>
    <property type="molecule type" value="Genomic_DNA"/>
</dbReference>
<feature type="non-terminal residue" evidence="1">
    <location>
        <position position="353"/>
    </location>
</feature>
<dbReference type="Proteomes" id="UP001150581">
    <property type="component" value="Unassembled WGS sequence"/>
</dbReference>
<proteinExistence type="predicted"/>
<gene>
    <name evidence="1" type="primary">cbc1_2</name>
    <name evidence="1" type="ORF">LPJ66_010872</name>
</gene>
<sequence>MDFSGRLGGRRGGGSGGGGGGRRDVDEFGRERRDRPHNRKPYERPGRGGGRGGGHGMGRGGMAGGHVGGHLDEAKDIESRLSSLIIKVGDKNTPTLQNNLDALSVVLEKDFTKHEITVLRTFRQCVLELPWKVTVYSTLAGLLNVKNRETGEKVVTLMHAVLRESLEKGRWGSVKVLMRFFALLVGTNTISAHTFLAMVQVLLGPVVDAASPVTASGNCYVFIVMSTLLWAGRSLKEHAPAELDQVLTIVGNYVGRHSQANEGVTITTVFHDAPPKGSNILAYLLDILRAVAANDWKIDAISAPHEMFAAEFAQAKQHELPLLELPSSLAPGAFYTPSEFLQLVPSPAEHAVR</sequence>